<name>M8C0H2_AEGTA</name>
<evidence type="ECO:0000259" key="2">
    <source>
        <dbReference type="Pfam" id="PF10536"/>
    </source>
</evidence>
<dbReference type="GO" id="GO:0010073">
    <property type="term" value="P:meristem maintenance"/>
    <property type="evidence" value="ECO:0007669"/>
    <property type="project" value="InterPro"/>
</dbReference>
<sequence>MEEKERKLEPLKIRYHGVSGPAMPYDERYTPYIKQAGLLPWIQLVSRSTPILNAPLVSALADRWRPETHSFHLRTGEMTVTLEDVSLITGLAIDGMPLCMSTDSDGWREQMIALIGMAPTEAEADLDDACCRITDSAGIGGNMLLLSVWSWERLPIGRPKSVRFNPWYEDEHDELRRPTWAYKWDVVSEMTNDVNLMYQKYVAELDTITPEQVEWQPYGADDRLGYTPEFSINPMCLWDRDLWLMRCPLICNWAVEFHLPHRVFRQFVEICPPAYNEDILEEPVNFEDLSKGKYNRDVRVGQGVPAVPVINYVRSEIKKAADESQSILQNTPVGKGNDDGSVRAFLKRQARKLRRLSNLLGCRDPEFDEPSASRSATPSDPSSHHQGDDVSSSYAYLDDDGVVTQEGHELDDDMTLADAQLRSPYVFKPRQPRRRARRA</sequence>
<dbReference type="PANTHER" id="PTHR46033">
    <property type="entry name" value="PROTEIN MAIN-LIKE 2"/>
    <property type="match status" value="1"/>
</dbReference>
<organism evidence="3">
    <name type="scientific">Aegilops tauschii</name>
    <name type="common">Tausch's goatgrass</name>
    <name type="synonym">Aegilops squarrosa</name>
    <dbReference type="NCBI Taxonomy" id="37682"/>
    <lineage>
        <taxon>Eukaryota</taxon>
        <taxon>Viridiplantae</taxon>
        <taxon>Streptophyta</taxon>
        <taxon>Embryophyta</taxon>
        <taxon>Tracheophyta</taxon>
        <taxon>Spermatophyta</taxon>
        <taxon>Magnoliopsida</taxon>
        <taxon>Liliopsida</taxon>
        <taxon>Poales</taxon>
        <taxon>Poaceae</taxon>
        <taxon>BOP clade</taxon>
        <taxon>Pooideae</taxon>
        <taxon>Triticodae</taxon>
        <taxon>Triticeae</taxon>
        <taxon>Triticinae</taxon>
        <taxon>Aegilops</taxon>
    </lineage>
</organism>
<feature type="compositionally biased region" description="Basic residues" evidence="1">
    <location>
        <begin position="430"/>
        <end position="439"/>
    </location>
</feature>
<dbReference type="Pfam" id="PF10536">
    <property type="entry name" value="PMD"/>
    <property type="match status" value="2"/>
</dbReference>
<reference evidence="3" key="1">
    <citation type="submission" date="2015-06" db="UniProtKB">
        <authorList>
            <consortium name="EnsemblPlants"/>
        </authorList>
    </citation>
    <scope>IDENTIFICATION</scope>
</reference>
<dbReference type="ExpressionAtlas" id="M8C0H2">
    <property type="expression patterns" value="baseline"/>
</dbReference>
<dbReference type="PANTHER" id="PTHR46033:SF87">
    <property type="entry name" value="AMINOTRANSFERASE-LIKE PLANT MOBILE DOMAIN-CONTAINING PROTEIN"/>
    <property type="match status" value="1"/>
</dbReference>
<dbReference type="InterPro" id="IPR044824">
    <property type="entry name" value="MAIN-like"/>
</dbReference>
<protein>
    <recommendedName>
        <fullName evidence="2">Aminotransferase-like plant mobile domain-containing protein</fullName>
    </recommendedName>
</protein>
<feature type="compositionally biased region" description="Polar residues" evidence="1">
    <location>
        <begin position="372"/>
        <end position="381"/>
    </location>
</feature>
<feature type="domain" description="Aminotransferase-like plant mobile" evidence="2">
    <location>
        <begin position="51"/>
        <end position="127"/>
    </location>
</feature>
<dbReference type="EnsemblPlants" id="EMT27548">
    <property type="protein sequence ID" value="EMT27548"/>
    <property type="gene ID" value="F775_01679"/>
</dbReference>
<dbReference type="AlphaFoldDB" id="M8C0H2"/>
<proteinExistence type="predicted"/>
<feature type="domain" description="Aminotransferase-like plant mobile" evidence="2">
    <location>
        <begin position="130"/>
        <end position="267"/>
    </location>
</feature>
<evidence type="ECO:0000256" key="1">
    <source>
        <dbReference type="SAM" id="MobiDB-lite"/>
    </source>
</evidence>
<dbReference type="InterPro" id="IPR019557">
    <property type="entry name" value="AminoTfrase-like_pln_mobile"/>
</dbReference>
<feature type="region of interest" description="Disordered" evidence="1">
    <location>
        <begin position="362"/>
        <end position="439"/>
    </location>
</feature>
<accession>M8C0H2</accession>
<evidence type="ECO:0000313" key="3">
    <source>
        <dbReference type="EnsemblPlants" id="EMT27548"/>
    </source>
</evidence>